<dbReference type="AlphaFoldDB" id="A0A318ULN9"/>
<dbReference type="PRINTS" id="PR00032">
    <property type="entry name" value="HTHARAC"/>
</dbReference>
<name>A0A318ULN9_9SPHI</name>
<dbReference type="OrthoDB" id="799767at2"/>
<dbReference type="PANTHER" id="PTHR47893">
    <property type="entry name" value="REGULATORY PROTEIN PCHR"/>
    <property type="match status" value="1"/>
</dbReference>
<dbReference type="RefSeq" id="WP_110827343.1">
    <property type="nucleotide sequence ID" value="NZ_QKLU01000001.1"/>
</dbReference>
<keyword evidence="1" id="KW-0805">Transcription regulation</keyword>
<keyword evidence="2 5" id="KW-0238">DNA-binding</keyword>
<dbReference type="Gene3D" id="1.10.10.60">
    <property type="entry name" value="Homeodomain-like"/>
    <property type="match status" value="1"/>
</dbReference>
<dbReference type="PROSITE" id="PS00041">
    <property type="entry name" value="HTH_ARAC_FAMILY_1"/>
    <property type="match status" value="1"/>
</dbReference>
<accession>A0A318ULN9</accession>
<reference evidence="5 6" key="1">
    <citation type="submission" date="2018-06" db="EMBL/GenBank/DDBJ databases">
        <title>Genomic Encyclopedia of Archaeal and Bacterial Type Strains, Phase II (KMG-II): from individual species to whole genera.</title>
        <authorList>
            <person name="Goeker M."/>
        </authorList>
    </citation>
    <scope>NUCLEOTIDE SEQUENCE [LARGE SCALE GENOMIC DNA]</scope>
    <source>
        <strain evidence="5 6">DSM 27372</strain>
    </source>
</reference>
<evidence type="ECO:0000256" key="2">
    <source>
        <dbReference type="ARBA" id="ARBA00023125"/>
    </source>
</evidence>
<dbReference type="PANTHER" id="PTHR47893:SF1">
    <property type="entry name" value="REGULATORY PROTEIN PCHR"/>
    <property type="match status" value="1"/>
</dbReference>
<dbReference type="SUPFAM" id="SSF46689">
    <property type="entry name" value="Homeodomain-like"/>
    <property type="match status" value="2"/>
</dbReference>
<dbReference type="InterPro" id="IPR053142">
    <property type="entry name" value="PchR_regulatory_protein"/>
</dbReference>
<organism evidence="5 6">
    <name type="scientific">Pedobacter nutrimenti</name>
    <dbReference type="NCBI Taxonomy" id="1241337"/>
    <lineage>
        <taxon>Bacteria</taxon>
        <taxon>Pseudomonadati</taxon>
        <taxon>Bacteroidota</taxon>
        <taxon>Sphingobacteriia</taxon>
        <taxon>Sphingobacteriales</taxon>
        <taxon>Sphingobacteriaceae</taxon>
        <taxon>Pedobacter</taxon>
    </lineage>
</organism>
<dbReference type="GO" id="GO:0043565">
    <property type="term" value="F:sequence-specific DNA binding"/>
    <property type="evidence" value="ECO:0007669"/>
    <property type="project" value="InterPro"/>
</dbReference>
<dbReference type="InterPro" id="IPR018060">
    <property type="entry name" value="HTH_AraC"/>
</dbReference>
<dbReference type="InterPro" id="IPR020449">
    <property type="entry name" value="Tscrpt_reg_AraC-type_HTH"/>
</dbReference>
<sequence>MGLMVSSPTGNWYHLNEPLQLHDQVLDFPLVIERRDRFSMSFAELELVQMAFQDVFIVYGDMRLKQQQLRMRTVDMPDMVELHFSLSGKGIVENHINKKSYFFNPNQHNMMYVPEFDGTANYSKNEAYLFFELHFKSSYFLELVQNTGKTLEKFGEQIVLKKSANATEDYMPISLQMHQCLKDIMNCKFSGKLKFLFLQAKSIELLSLQAAAIEQQQQKSTIKSCLTTSRDRDCILYAREYLLQHMSNPPSLTELAAAAGTNTFKLKNGFKELFDQTVFGYLTTVRLEQARTMLGSGSSIKEVSAHLGYSSVQHFSTAFRKQFGISPGRL</sequence>
<dbReference type="GO" id="GO:0003700">
    <property type="term" value="F:DNA-binding transcription factor activity"/>
    <property type="evidence" value="ECO:0007669"/>
    <property type="project" value="InterPro"/>
</dbReference>
<evidence type="ECO:0000256" key="1">
    <source>
        <dbReference type="ARBA" id="ARBA00023015"/>
    </source>
</evidence>
<evidence type="ECO:0000313" key="5">
    <source>
        <dbReference type="EMBL" id="PYF77284.1"/>
    </source>
</evidence>
<keyword evidence="3" id="KW-0804">Transcription</keyword>
<keyword evidence="6" id="KW-1185">Reference proteome</keyword>
<dbReference type="EMBL" id="QKLU01000001">
    <property type="protein sequence ID" value="PYF77284.1"/>
    <property type="molecule type" value="Genomic_DNA"/>
</dbReference>
<dbReference type="InterPro" id="IPR009057">
    <property type="entry name" value="Homeodomain-like_sf"/>
</dbReference>
<evidence type="ECO:0000313" key="6">
    <source>
        <dbReference type="Proteomes" id="UP000248198"/>
    </source>
</evidence>
<evidence type="ECO:0000259" key="4">
    <source>
        <dbReference type="PROSITE" id="PS01124"/>
    </source>
</evidence>
<gene>
    <name evidence="5" type="ORF">B0O44_101765</name>
</gene>
<dbReference type="InterPro" id="IPR018062">
    <property type="entry name" value="HTH_AraC-typ_CS"/>
</dbReference>
<proteinExistence type="predicted"/>
<comment type="caution">
    <text evidence="5">The sequence shown here is derived from an EMBL/GenBank/DDBJ whole genome shotgun (WGS) entry which is preliminary data.</text>
</comment>
<dbReference type="SMART" id="SM00342">
    <property type="entry name" value="HTH_ARAC"/>
    <property type="match status" value="1"/>
</dbReference>
<feature type="domain" description="HTH araC/xylS-type" evidence="4">
    <location>
        <begin position="236"/>
        <end position="330"/>
    </location>
</feature>
<dbReference type="Proteomes" id="UP000248198">
    <property type="component" value="Unassembled WGS sequence"/>
</dbReference>
<dbReference type="Pfam" id="PF12833">
    <property type="entry name" value="HTH_18"/>
    <property type="match status" value="1"/>
</dbReference>
<protein>
    <submittedName>
        <fullName evidence="5">AraC-like DNA-binding protein</fullName>
    </submittedName>
</protein>
<dbReference type="PROSITE" id="PS01124">
    <property type="entry name" value="HTH_ARAC_FAMILY_2"/>
    <property type="match status" value="1"/>
</dbReference>
<evidence type="ECO:0000256" key="3">
    <source>
        <dbReference type="ARBA" id="ARBA00023163"/>
    </source>
</evidence>